<organism evidence="2 3">
    <name type="scientific">Chara braunii</name>
    <name type="common">Braun's stonewort</name>
    <dbReference type="NCBI Taxonomy" id="69332"/>
    <lineage>
        <taxon>Eukaryota</taxon>
        <taxon>Viridiplantae</taxon>
        <taxon>Streptophyta</taxon>
        <taxon>Charophyceae</taxon>
        <taxon>Charales</taxon>
        <taxon>Characeae</taxon>
        <taxon>Chara</taxon>
    </lineage>
</organism>
<protein>
    <submittedName>
        <fullName evidence="2">Uncharacterized protein</fullName>
    </submittedName>
</protein>
<dbReference type="AlphaFoldDB" id="A0A388M2B0"/>
<proteinExistence type="predicted"/>
<comment type="caution">
    <text evidence="2">The sequence shown here is derived from an EMBL/GenBank/DDBJ whole genome shotgun (WGS) entry which is preliminary data.</text>
</comment>
<gene>
    <name evidence="2" type="ORF">CBR_g48149</name>
</gene>
<dbReference type="EMBL" id="BFEA01000684">
    <property type="protein sequence ID" value="GBG88619.1"/>
    <property type="molecule type" value="Genomic_DNA"/>
</dbReference>
<name>A0A388M2B0_CHABU</name>
<dbReference type="Proteomes" id="UP000265515">
    <property type="component" value="Unassembled WGS sequence"/>
</dbReference>
<sequence>MVQEEVAEGTFRMKRMRGKPEAVTGGDGGGDGERASGKRPTKEEGGTASKKARRPQAGGLTIREGQAAGGGDSADPGAAAAREPSGKSKRKVAAEEGDGQKKPQRRKTAGAAIRGERPVGEEWNEAAAFRLEYERNDGGEIMEKELLVQLLIDPRKVSDIPSWERYYNHRGLNRETVDDIKAVMLR</sequence>
<feature type="compositionally biased region" description="Basic and acidic residues" evidence="1">
    <location>
        <begin position="31"/>
        <end position="45"/>
    </location>
</feature>
<dbReference type="Gramene" id="GBG88619">
    <property type="protein sequence ID" value="GBG88619"/>
    <property type="gene ID" value="CBR_g48149"/>
</dbReference>
<keyword evidence="3" id="KW-1185">Reference proteome</keyword>
<evidence type="ECO:0000256" key="1">
    <source>
        <dbReference type="SAM" id="MobiDB-lite"/>
    </source>
</evidence>
<evidence type="ECO:0000313" key="2">
    <source>
        <dbReference type="EMBL" id="GBG88619.1"/>
    </source>
</evidence>
<evidence type="ECO:0000313" key="3">
    <source>
        <dbReference type="Proteomes" id="UP000265515"/>
    </source>
</evidence>
<feature type="region of interest" description="Disordered" evidence="1">
    <location>
        <begin position="1"/>
        <end position="118"/>
    </location>
</feature>
<feature type="compositionally biased region" description="Basic and acidic residues" evidence="1">
    <location>
        <begin position="92"/>
        <end position="101"/>
    </location>
</feature>
<accession>A0A388M2B0</accession>
<reference evidence="2 3" key="1">
    <citation type="journal article" date="2018" name="Cell">
        <title>The Chara Genome: Secondary Complexity and Implications for Plant Terrestrialization.</title>
        <authorList>
            <person name="Nishiyama T."/>
            <person name="Sakayama H."/>
            <person name="Vries J.D."/>
            <person name="Buschmann H."/>
            <person name="Saint-Marcoux D."/>
            <person name="Ullrich K.K."/>
            <person name="Haas F.B."/>
            <person name="Vanderstraeten L."/>
            <person name="Becker D."/>
            <person name="Lang D."/>
            <person name="Vosolsobe S."/>
            <person name="Rombauts S."/>
            <person name="Wilhelmsson P.K.I."/>
            <person name="Janitza P."/>
            <person name="Kern R."/>
            <person name="Heyl A."/>
            <person name="Rumpler F."/>
            <person name="Villalobos L.I.A.C."/>
            <person name="Clay J.M."/>
            <person name="Skokan R."/>
            <person name="Toyoda A."/>
            <person name="Suzuki Y."/>
            <person name="Kagoshima H."/>
            <person name="Schijlen E."/>
            <person name="Tajeshwar N."/>
            <person name="Catarino B."/>
            <person name="Hetherington A.J."/>
            <person name="Saltykova A."/>
            <person name="Bonnot C."/>
            <person name="Breuninger H."/>
            <person name="Symeonidi A."/>
            <person name="Radhakrishnan G.V."/>
            <person name="Van Nieuwerburgh F."/>
            <person name="Deforce D."/>
            <person name="Chang C."/>
            <person name="Karol K.G."/>
            <person name="Hedrich R."/>
            <person name="Ulvskov P."/>
            <person name="Glockner G."/>
            <person name="Delwiche C.F."/>
            <person name="Petrasek J."/>
            <person name="Van de Peer Y."/>
            <person name="Friml J."/>
            <person name="Beilby M."/>
            <person name="Dolan L."/>
            <person name="Kohara Y."/>
            <person name="Sugano S."/>
            <person name="Fujiyama A."/>
            <person name="Delaux P.-M."/>
            <person name="Quint M."/>
            <person name="TheiBen G."/>
            <person name="Hagemann M."/>
            <person name="Harholt J."/>
            <person name="Dunand C."/>
            <person name="Zachgo S."/>
            <person name="Langdale J."/>
            <person name="Maumus F."/>
            <person name="Straeten D.V.D."/>
            <person name="Gould S.B."/>
            <person name="Rensing S.A."/>
        </authorList>
    </citation>
    <scope>NUCLEOTIDE SEQUENCE [LARGE SCALE GENOMIC DNA]</scope>
    <source>
        <strain evidence="2 3">S276</strain>
    </source>
</reference>